<name>A0A4V2YV23_9ACTN</name>
<dbReference type="Proteomes" id="UP000295578">
    <property type="component" value="Unassembled WGS sequence"/>
</dbReference>
<accession>A0A4V2YV23</accession>
<dbReference type="OrthoDB" id="4935951at2"/>
<dbReference type="InterPro" id="IPR001932">
    <property type="entry name" value="PPM-type_phosphatase-like_dom"/>
</dbReference>
<feature type="compositionally biased region" description="Acidic residues" evidence="2">
    <location>
        <begin position="62"/>
        <end position="80"/>
    </location>
</feature>
<dbReference type="InterPro" id="IPR036457">
    <property type="entry name" value="PPM-type-like_dom_sf"/>
</dbReference>
<dbReference type="Gene3D" id="3.60.40.10">
    <property type="entry name" value="PPM-type phosphatase domain"/>
    <property type="match status" value="1"/>
</dbReference>
<protein>
    <submittedName>
        <fullName evidence="4">Serine/threonine-protein phosphatase</fullName>
    </submittedName>
</protein>
<feature type="region of interest" description="Disordered" evidence="2">
    <location>
        <begin position="61"/>
        <end position="86"/>
    </location>
</feature>
<evidence type="ECO:0000313" key="4">
    <source>
        <dbReference type="EMBL" id="TDD79887.1"/>
    </source>
</evidence>
<evidence type="ECO:0000256" key="1">
    <source>
        <dbReference type="ARBA" id="ARBA00022801"/>
    </source>
</evidence>
<comment type="caution">
    <text evidence="4">The sequence shown here is derived from an EMBL/GenBank/DDBJ whole genome shotgun (WGS) entry which is preliminary data.</text>
</comment>
<evidence type="ECO:0000313" key="5">
    <source>
        <dbReference type="Proteomes" id="UP000295578"/>
    </source>
</evidence>
<evidence type="ECO:0000256" key="2">
    <source>
        <dbReference type="SAM" id="MobiDB-lite"/>
    </source>
</evidence>
<proteinExistence type="predicted"/>
<keyword evidence="5" id="KW-1185">Reference proteome</keyword>
<dbReference type="GO" id="GO:0016791">
    <property type="term" value="F:phosphatase activity"/>
    <property type="evidence" value="ECO:0007669"/>
    <property type="project" value="TreeGrafter"/>
</dbReference>
<dbReference type="InterPro" id="IPR052016">
    <property type="entry name" value="Bact_Sigma-Reg"/>
</dbReference>
<dbReference type="SUPFAM" id="SSF81606">
    <property type="entry name" value="PP2C-like"/>
    <property type="match status" value="1"/>
</dbReference>
<dbReference type="RefSeq" id="WP_132199363.1">
    <property type="nucleotide sequence ID" value="NZ_SMKY01000102.1"/>
</dbReference>
<gene>
    <name evidence="4" type="ORF">E1293_22165</name>
</gene>
<evidence type="ECO:0000259" key="3">
    <source>
        <dbReference type="SMART" id="SM00331"/>
    </source>
</evidence>
<dbReference type="AlphaFoldDB" id="A0A4V2YV23"/>
<dbReference type="PANTHER" id="PTHR43156">
    <property type="entry name" value="STAGE II SPORULATION PROTEIN E-RELATED"/>
    <property type="match status" value="1"/>
</dbReference>
<dbReference type="PANTHER" id="PTHR43156:SF2">
    <property type="entry name" value="STAGE II SPORULATION PROTEIN E"/>
    <property type="match status" value="1"/>
</dbReference>
<dbReference type="SMART" id="SM00331">
    <property type="entry name" value="PP2C_SIG"/>
    <property type="match status" value="1"/>
</dbReference>
<sequence>MHGEPVDDDPFEAAEAAIWAAHPHELVAVAADLLRRYADAAGAEVLLVDYRQAFLVRTLPDGDGDGDADGGDDGDGDGDVPVDNTAPGRAFASQRTVLEEDGRVVHLPLTVKGERLGVLSVRFAGEGGPPWLDGFAGALARALKIADQATDLYRRVRRRTRLTLAAEMQWELLPALAYDAAEFRFAGQLEPAYAVWGDAFDWAASRDRLTLTVSNGMGTGTEAAALTHLAISALRNARRSGADITEQAALADETLFARYRGERHVATLLMDFGPATGRVRVVDAGSPKIYRMRGGAMDGIAFDAQMPLGMFGDTRYAIEEFTVDPGDRLVIVSDGVHAARSPAGIPYGDAALFQALRATRLQDPPEAVRTMVRHFVAYHEETEPVDDAVIVCVDWLGRPPDSGVSGEA</sequence>
<dbReference type="EMBL" id="SMKY01000102">
    <property type="protein sequence ID" value="TDD79887.1"/>
    <property type="molecule type" value="Genomic_DNA"/>
</dbReference>
<feature type="domain" description="PPM-type phosphatase" evidence="3">
    <location>
        <begin position="180"/>
        <end position="395"/>
    </location>
</feature>
<dbReference type="Pfam" id="PF07228">
    <property type="entry name" value="SpoIIE"/>
    <property type="match status" value="1"/>
</dbReference>
<reference evidence="4 5" key="1">
    <citation type="submission" date="2019-03" db="EMBL/GenBank/DDBJ databases">
        <title>Draft genome sequences of novel Actinobacteria.</title>
        <authorList>
            <person name="Sahin N."/>
            <person name="Ay H."/>
            <person name="Saygin H."/>
        </authorList>
    </citation>
    <scope>NUCLEOTIDE SEQUENCE [LARGE SCALE GENOMIC DNA]</scope>
    <source>
        <strain evidence="4 5">DSM 45941</strain>
    </source>
</reference>
<organism evidence="4 5">
    <name type="scientific">Actinomadura darangshiensis</name>
    <dbReference type="NCBI Taxonomy" id="705336"/>
    <lineage>
        <taxon>Bacteria</taxon>
        <taxon>Bacillati</taxon>
        <taxon>Actinomycetota</taxon>
        <taxon>Actinomycetes</taxon>
        <taxon>Streptosporangiales</taxon>
        <taxon>Thermomonosporaceae</taxon>
        <taxon>Actinomadura</taxon>
    </lineage>
</organism>
<keyword evidence="1" id="KW-0378">Hydrolase</keyword>